<reference evidence="14" key="1">
    <citation type="submission" date="2022-01" db="EMBL/GenBank/DDBJ databases">
        <authorList>
            <person name="King R."/>
        </authorList>
    </citation>
    <scope>NUCLEOTIDE SEQUENCE</scope>
</reference>
<evidence type="ECO:0000313" key="14">
    <source>
        <dbReference type="EMBL" id="CAG9811668.1"/>
    </source>
</evidence>
<protein>
    <submittedName>
        <fullName evidence="14">Uncharacterized protein</fullName>
    </submittedName>
</protein>
<sequence>MNFHLFLDANNVENVCKHHGRDFSFFFHPPNEIITPFHDEGSVEYKFEKRVVVSITRFKNDDGLRNFPPTARGCYYAGEKSLQFFRIYTKSHCEFECLTNFTLKTCGCVKFSMPRVAGTKVCGMEKVQCYHNVWRVWPYYVPGKGKEAPCGCLKTCNHLEYKVRSERNSIYEDIREIETVRNVTNGSTYSFLSFEIKDHFHLSHQYYGPYTLQNFIADIGGLLALFLGISILSIFECLYALMVMIHDRMTQNNKVQQIVSSSIKKSQLHSKLKAGSSRNAKKICNGKLQNRSKIRNKNVENNLRTKIIEVKPCDERELNRGHPGNIYLD</sequence>
<dbReference type="PANTHER" id="PTHR11690">
    <property type="entry name" value="AMILORIDE-SENSITIVE SODIUM CHANNEL-RELATED"/>
    <property type="match status" value="1"/>
</dbReference>
<evidence type="ECO:0000256" key="10">
    <source>
        <dbReference type="ARBA" id="ARBA00023201"/>
    </source>
</evidence>
<feature type="transmembrane region" description="Helical" evidence="13">
    <location>
        <begin position="219"/>
        <end position="245"/>
    </location>
</feature>
<keyword evidence="11 12" id="KW-0407">Ion channel</keyword>
<keyword evidence="7" id="KW-0915">Sodium</keyword>
<proteinExistence type="inferred from homology"/>
<dbReference type="EMBL" id="OU895880">
    <property type="protein sequence ID" value="CAG9811668.1"/>
    <property type="molecule type" value="Genomic_DNA"/>
</dbReference>
<reference evidence="14" key="2">
    <citation type="submission" date="2022-10" db="EMBL/GenBank/DDBJ databases">
        <authorList>
            <consortium name="ENA_rothamsted_submissions"/>
            <consortium name="culmorum"/>
            <person name="King R."/>
        </authorList>
    </citation>
    <scope>NUCLEOTIDE SEQUENCE</scope>
</reference>
<evidence type="ECO:0000256" key="4">
    <source>
        <dbReference type="ARBA" id="ARBA00022461"/>
    </source>
</evidence>
<dbReference type="AlphaFoldDB" id="A0A9N9S949"/>
<dbReference type="PROSITE" id="PS01206">
    <property type="entry name" value="ASC"/>
    <property type="match status" value="1"/>
</dbReference>
<gene>
    <name evidence="14" type="ORF">CHIRRI_LOCUS14475</name>
</gene>
<evidence type="ECO:0000256" key="11">
    <source>
        <dbReference type="ARBA" id="ARBA00023303"/>
    </source>
</evidence>
<evidence type="ECO:0000256" key="6">
    <source>
        <dbReference type="ARBA" id="ARBA00022989"/>
    </source>
</evidence>
<evidence type="ECO:0000256" key="12">
    <source>
        <dbReference type="RuleBase" id="RU000679"/>
    </source>
</evidence>
<keyword evidence="6 13" id="KW-1133">Transmembrane helix</keyword>
<evidence type="ECO:0000256" key="13">
    <source>
        <dbReference type="SAM" id="Phobius"/>
    </source>
</evidence>
<accession>A0A9N9S949</accession>
<dbReference type="Proteomes" id="UP001153620">
    <property type="component" value="Chromosome 4"/>
</dbReference>
<keyword evidence="4 12" id="KW-0894">Sodium channel</keyword>
<dbReference type="PANTHER" id="PTHR11690:SF288">
    <property type="entry name" value="AMILORIDE-SENSITIVE NA+ CHANNEL-RELATED"/>
    <property type="match status" value="1"/>
</dbReference>
<organism evidence="14 15">
    <name type="scientific">Chironomus riparius</name>
    <dbReference type="NCBI Taxonomy" id="315576"/>
    <lineage>
        <taxon>Eukaryota</taxon>
        <taxon>Metazoa</taxon>
        <taxon>Ecdysozoa</taxon>
        <taxon>Arthropoda</taxon>
        <taxon>Hexapoda</taxon>
        <taxon>Insecta</taxon>
        <taxon>Pterygota</taxon>
        <taxon>Neoptera</taxon>
        <taxon>Endopterygota</taxon>
        <taxon>Diptera</taxon>
        <taxon>Nematocera</taxon>
        <taxon>Chironomoidea</taxon>
        <taxon>Chironomidae</taxon>
        <taxon>Chironominae</taxon>
        <taxon>Chironomus</taxon>
    </lineage>
</organism>
<dbReference type="GO" id="GO:0015280">
    <property type="term" value="F:ligand-gated sodium channel activity"/>
    <property type="evidence" value="ECO:0007669"/>
    <property type="project" value="TreeGrafter"/>
</dbReference>
<comment type="similarity">
    <text evidence="2 12">Belongs to the amiloride-sensitive sodium channel (TC 1.A.6) family.</text>
</comment>
<keyword evidence="8 12" id="KW-0406">Ion transport</keyword>
<evidence type="ECO:0000256" key="8">
    <source>
        <dbReference type="ARBA" id="ARBA00023065"/>
    </source>
</evidence>
<evidence type="ECO:0000256" key="7">
    <source>
        <dbReference type="ARBA" id="ARBA00023053"/>
    </source>
</evidence>
<dbReference type="OrthoDB" id="7759848at2759"/>
<dbReference type="InterPro" id="IPR001873">
    <property type="entry name" value="ENaC"/>
</dbReference>
<evidence type="ECO:0000256" key="9">
    <source>
        <dbReference type="ARBA" id="ARBA00023136"/>
    </source>
</evidence>
<evidence type="ECO:0000256" key="1">
    <source>
        <dbReference type="ARBA" id="ARBA00004141"/>
    </source>
</evidence>
<dbReference type="Gene3D" id="1.10.287.770">
    <property type="entry name" value="YojJ-like"/>
    <property type="match status" value="1"/>
</dbReference>
<evidence type="ECO:0000256" key="2">
    <source>
        <dbReference type="ARBA" id="ARBA00007193"/>
    </source>
</evidence>
<evidence type="ECO:0000256" key="3">
    <source>
        <dbReference type="ARBA" id="ARBA00022448"/>
    </source>
</evidence>
<evidence type="ECO:0000256" key="5">
    <source>
        <dbReference type="ARBA" id="ARBA00022692"/>
    </source>
</evidence>
<keyword evidence="9 13" id="KW-0472">Membrane</keyword>
<dbReference type="InterPro" id="IPR020903">
    <property type="entry name" value="ENaC_CS"/>
</dbReference>
<dbReference type="Gene3D" id="1.10.287.820">
    <property type="entry name" value="Acid-sensing ion channel domain"/>
    <property type="match status" value="1"/>
</dbReference>
<keyword evidence="10 12" id="KW-0739">Sodium transport</keyword>
<name>A0A9N9S949_9DIPT</name>
<dbReference type="Pfam" id="PF00858">
    <property type="entry name" value="ASC"/>
    <property type="match status" value="1"/>
</dbReference>
<comment type="subcellular location">
    <subcellularLocation>
        <location evidence="1">Membrane</location>
        <topology evidence="1">Multi-pass membrane protein</topology>
    </subcellularLocation>
</comment>
<keyword evidence="5 12" id="KW-0812">Transmembrane</keyword>
<evidence type="ECO:0000313" key="15">
    <source>
        <dbReference type="Proteomes" id="UP001153620"/>
    </source>
</evidence>
<dbReference type="GO" id="GO:0005886">
    <property type="term" value="C:plasma membrane"/>
    <property type="evidence" value="ECO:0007669"/>
    <property type="project" value="TreeGrafter"/>
</dbReference>
<keyword evidence="15" id="KW-1185">Reference proteome</keyword>
<keyword evidence="3 12" id="KW-0813">Transport</keyword>